<sequence>MSFALASLLICLSAAESTASGAGATAAAASGKRRFLARSQGEGQQCGRSGSDGQFYGDCAAGLACVPPAEGAAPGAPSVCHKVCGTFGADEDVVTSFTCSSGQTCSGKAATPCREWAGECYLYCAGEPVKEEGGPASATCIAMAPTAGSQTRRVKGSSCGTSGSDGQFYGDCAAGLACVPPAEGAAPGAPSVCHKVCGSFGADGDEVTSFTCSSGQTCSGKAATPCREWAGECYLYCDGADRRLSDAQGEGKQLRHERLGRPVLRRLRRWTCVRAAGGGRCPRRSQRLPQGLRQLRGRRGRGDQLHLQQRPDVGSDGHFYGDCSSGLECVPPAEGAALGTPSVCHKVCGSFGDDGDEVTGTCSTGQTCSGKAATPCREWAGECYLYCDGADRRLSDAQGEGKQCGTSGSDGHFYGDCSSGLECVPPAEGAALGTPSVCHKVCGSFGDDGDEVTGTCSTGQTCSGKAATPCREWAGECYLYCL</sequence>
<dbReference type="Proteomes" id="UP001189429">
    <property type="component" value="Unassembled WGS sequence"/>
</dbReference>
<reference evidence="2" key="1">
    <citation type="submission" date="2023-10" db="EMBL/GenBank/DDBJ databases">
        <authorList>
            <person name="Chen Y."/>
            <person name="Shah S."/>
            <person name="Dougan E. K."/>
            <person name="Thang M."/>
            <person name="Chan C."/>
        </authorList>
    </citation>
    <scope>NUCLEOTIDE SEQUENCE [LARGE SCALE GENOMIC DNA]</scope>
</reference>
<feature type="chain" id="PRO_5047003350" evidence="1">
    <location>
        <begin position="20"/>
        <end position="482"/>
    </location>
</feature>
<gene>
    <name evidence="2" type="ORF">PCOR1329_LOCUS40992</name>
</gene>
<name>A0ABN9TP79_9DINO</name>
<keyword evidence="1" id="KW-0732">Signal</keyword>
<proteinExistence type="predicted"/>
<organism evidence="2 3">
    <name type="scientific">Prorocentrum cordatum</name>
    <dbReference type="NCBI Taxonomy" id="2364126"/>
    <lineage>
        <taxon>Eukaryota</taxon>
        <taxon>Sar</taxon>
        <taxon>Alveolata</taxon>
        <taxon>Dinophyceae</taxon>
        <taxon>Prorocentrales</taxon>
        <taxon>Prorocentraceae</taxon>
        <taxon>Prorocentrum</taxon>
    </lineage>
</organism>
<evidence type="ECO:0000313" key="3">
    <source>
        <dbReference type="Proteomes" id="UP001189429"/>
    </source>
</evidence>
<protein>
    <submittedName>
        <fullName evidence="2">Uncharacterized protein</fullName>
    </submittedName>
</protein>
<keyword evidence="3" id="KW-1185">Reference proteome</keyword>
<comment type="caution">
    <text evidence="2">The sequence shown here is derived from an EMBL/GenBank/DDBJ whole genome shotgun (WGS) entry which is preliminary data.</text>
</comment>
<accession>A0ABN9TP79</accession>
<dbReference type="EMBL" id="CAUYUJ010014940">
    <property type="protein sequence ID" value="CAK0847907.1"/>
    <property type="molecule type" value="Genomic_DNA"/>
</dbReference>
<evidence type="ECO:0000256" key="1">
    <source>
        <dbReference type="SAM" id="SignalP"/>
    </source>
</evidence>
<feature type="signal peptide" evidence="1">
    <location>
        <begin position="1"/>
        <end position="19"/>
    </location>
</feature>
<evidence type="ECO:0000313" key="2">
    <source>
        <dbReference type="EMBL" id="CAK0847907.1"/>
    </source>
</evidence>